<name>A0A6A4ZDT1_APHAT</name>
<feature type="region of interest" description="Disordered" evidence="1">
    <location>
        <begin position="1"/>
        <end position="64"/>
    </location>
</feature>
<feature type="region of interest" description="Disordered" evidence="1">
    <location>
        <begin position="193"/>
        <end position="217"/>
    </location>
</feature>
<evidence type="ECO:0000313" key="3">
    <source>
        <dbReference type="Proteomes" id="UP000469452"/>
    </source>
</evidence>
<dbReference type="VEuPathDB" id="FungiDB:H257_13960"/>
<reference evidence="2 3" key="1">
    <citation type="submission" date="2019-06" db="EMBL/GenBank/DDBJ databases">
        <title>Genomics analysis of Aphanomyces spp. identifies a new class of oomycete effector associated with host adaptation.</title>
        <authorList>
            <person name="Gaulin E."/>
        </authorList>
    </citation>
    <scope>NUCLEOTIDE SEQUENCE [LARGE SCALE GENOMIC DNA]</scope>
    <source>
        <strain evidence="2 3">E</strain>
    </source>
</reference>
<organism evidence="2 3">
    <name type="scientific">Aphanomyces astaci</name>
    <name type="common">Crayfish plague agent</name>
    <dbReference type="NCBI Taxonomy" id="112090"/>
    <lineage>
        <taxon>Eukaryota</taxon>
        <taxon>Sar</taxon>
        <taxon>Stramenopiles</taxon>
        <taxon>Oomycota</taxon>
        <taxon>Saprolegniomycetes</taxon>
        <taxon>Saprolegniales</taxon>
        <taxon>Verrucalvaceae</taxon>
        <taxon>Aphanomyces</taxon>
    </lineage>
</organism>
<feature type="compositionally biased region" description="Basic and acidic residues" evidence="1">
    <location>
        <begin position="29"/>
        <end position="38"/>
    </location>
</feature>
<dbReference type="Proteomes" id="UP000469452">
    <property type="component" value="Unassembled WGS sequence"/>
</dbReference>
<comment type="caution">
    <text evidence="2">The sequence shown here is derived from an EMBL/GenBank/DDBJ whole genome shotgun (WGS) entry which is preliminary data.</text>
</comment>
<sequence length="279" mass="31617">MSDDASTTRANTRNMRPQSSKRVKSTARRATDQAHEDEPGSNDVVLADLSPEERTMRSPPTANAKTWWSEDDDLLLLIQTNIERPFLALKNKMMAWNDTAAGCMRIDGFGRKSLNGKKASQRFQLLLENHRQFQAKSKFMSGGTQKETEKTVLLDELLALMDDNKAVKEEQHVAEAAGKEKKASATALIRDEAMQRAAKRKSVDGDDDGSSTSKKKTLVDLQNAEIRLEQQKLEYKSKKLEADIQEQTEARKERAEMREIELKKHADMMELIRLSLSKH</sequence>
<protein>
    <recommendedName>
        <fullName evidence="4">Myb-like domain-containing protein</fullName>
    </recommendedName>
</protein>
<evidence type="ECO:0008006" key="4">
    <source>
        <dbReference type="Google" id="ProtNLM"/>
    </source>
</evidence>
<evidence type="ECO:0000256" key="1">
    <source>
        <dbReference type="SAM" id="MobiDB-lite"/>
    </source>
</evidence>
<dbReference type="AlphaFoldDB" id="A0A6A4ZDT1"/>
<gene>
    <name evidence="2" type="ORF">AaE_012794</name>
</gene>
<feature type="compositionally biased region" description="Polar residues" evidence="1">
    <location>
        <begin position="1"/>
        <end position="18"/>
    </location>
</feature>
<proteinExistence type="predicted"/>
<evidence type="ECO:0000313" key="2">
    <source>
        <dbReference type="EMBL" id="KAF0709711.1"/>
    </source>
</evidence>
<accession>A0A6A4ZDT1</accession>
<dbReference type="EMBL" id="VJMI01018726">
    <property type="protein sequence ID" value="KAF0709711.1"/>
    <property type="molecule type" value="Genomic_DNA"/>
</dbReference>